<organism evidence="2 3">
    <name type="scientific">Brevibacterium spongiae</name>
    <dbReference type="NCBI Taxonomy" id="2909672"/>
    <lineage>
        <taxon>Bacteria</taxon>
        <taxon>Bacillati</taxon>
        <taxon>Actinomycetota</taxon>
        <taxon>Actinomycetes</taxon>
        <taxon>Micrococcales</taxon>
        <taxon>Brevibacteriaceae</taxon>
        <taxon>Brevibacterium</taxon>
    </lineage>
</organism>
<dbReference type="RefSeq" id="WP_265417678.1">
    <property type="nucleotide sequence ID" value="NZ_CP093443.1"/>
</dbReference>
<gene>
    <name evidence="2" type="ORF">L1F31_12860</name>
</gene>
<sequence length="116" mass="13246">MSEPKPDPRPWIGVYFSASEYGQQQGYKRGYRDGHKDGHFDGWNAALARAKANDNEFLRGLREHIADELAKADGDIMTIRAAFLENLISTLDAKRRRDGSDVRARRERARRQENAA</sequence>
<feature type="region of interest" description="Disordered" evidence="1">
    <location>
        <begin position="94"/>
        <end position="116"/>
    </location>
</feature>
<reference evidence="2" key="1">
    <citation type="submission" date="2022-03" db="EMBL/GenBank/DDBJ databases">
        <title>Brevibacterium spongiae sp. nov., isolated from marine sponge.</title>
        <authorList>
            <person name="Li Z."/>
            <person name="Zhang M."/>
        </authorList>
    </citation>
    <scope>NUCLEOTIDE SEQUENCE</scope>
    <source>
        <strain evidence="2">WHS-Z9</strain>
    </source>
</reference>
<evidence type="ECO:0000313" key="2">
    <source>
        <dbReference type="EMBL" id="UVI35005.1"/>
    </source>
</evidence>
<accession>A0ABY5SL42</accession>
<keyword evidence="3" id="KW-1185">Reference proteome</keyword>
<dbReference type="Proteomes" id="UP001064879">
    <property type="component" value="Chromosome"/>
</dbReference>
<protein>
    <submittedName>
        <fullName evidence="2">Uncharacterized protein</fullName>
    </submittedName>
</protein>
<evidence type="ECO:0000313" key="3">
    <source>
        <dbReference type="Proteomes" id="UP001064879"/>
    </source>
</evidence>
<evidence type="ECO:0000256" key="1">
    <source>
        <dbReference type="SAM" id="MobiDB-lite"/>
    </source>
</evidence>
<name>A0ABY5SL42_9MICO</name>
<dbReference type="EMBL" id="CP093443">
    <property type="protein sequence ID" value="UVI35005.1"/>
    <property type="molecule type" value="Genomic_DNA"/>
</dbReference>
<proteinExistence type="predicted"/>